<evidence type="ECO:0000313" key="2">
    <source>
        <dbReference type="EMBL" id="KIY03013.1"/>
    </source>
</evidence>
<name>A0A0D2KAG3_9EURO</name>
<gene>
    <name evidence="2" type="ORF">Z520_01479</name>
</gene>
<accession>A0A0D2KAG3</accession>
<dbReference type="GeneID" id="27707225"/>
<feature type="region of interest" description="Disordered" evidence="1">
    <location>
        <begin position="589"/>
        <end position="626"/>
    </location>
</feature>
<feature type="compositionally biased region" description="Acidic residues" evidence="1">
    <location>
        <begin position="497"/>
        <end position="506"/>
    </location>
</feature>
<dbReference type="VEuPathDB" id="FungiDB:Z520_01479"/>
<dbReference type="OrthoDB" id="4161810at2759"/>
<feature type="compositionally biased region" description="Basic and acidic residues" evidence="1">
    <location>
        <begin position="552"/>
        <end position="561"/>
    </location>
</feature>
<keyword evidence="3" id="KW-1185">Reference proteome</keyword>
<dbReference type="STRING" id="1442371.A0A0D2KAG3"/>
<sequence>MSFWATLSVHERQQCFSKNPQPDKVLKAKLARKIEVWEVSGLLKQEWNTKLSATIAQVLSEKYISNEFFTKGHKRRSTGLPIWEIYVVLKKGRRESAQPTIFALHRDISVAKRAYRLIQDLKQTSLKALLQDFDIAYAEYPLNLRADAEGSSTPSTKQLRNLCGTHVVISRQTGEPAAQAWTRSTIGGVLRVNGTYFGLTTAHSFLEDEEDLTEQNRHDGSPSPLIRKPTWKVYAQNCAHDSTTADDTNCISAQPVDSANLINTTDANELTNGILNPEVLLSRSCDWALVPVQNSQFTTTNSLSVGSGEEIQINLLADDIPSGQVMVASSVAQRVWADFPEIASVVALPDSPSVHIAWRVSQQTSHGDSGSWVIDRAGRAFGMIVAGSDEHAESYCLPLKSIFTDIQSHLGVSEMPSISEGLQINVQASGERKQQGDVEANGSDDVDRTEDRSMHAHVGDDELMTELFEPTRTTSKPTADEPRTTSVSASLSPESVLAEEDREEEGALAPAQTPAGQEREVITKPAVAGSVPEAHLEQSTTKPKPETQTLADPERSAVEIGDVHVDFRRGAPDRPGLVSGSEVNAVENLEAEKTEPGEFVPFKYPDELVEEDDDGERDVKSSYRHTRHSSAHKRVSRKDILTDSLDHYNIPWEWDPEDDYYVFVKEYLTKGRWHELRQHTAKIFEQRLEKQKQKQKSSLKANSTQSINHTPSYVQWAPESHQRTNQMVVRGAPPRRVDRTTNPSQLTQGDNSRQPRIAPEIASACRQLDLEFEGLVQDLVWDADCSTEFGQRVLAAHISKERSILEFAERPISQGTSNSPRVGREEPDVVPVPLEPSPDAPEKQREQTRFVSREREGMAMASV</sequence>
<proteinExistence type="predicted"/>
<feature type="compositionally biased region" description="Polar residues" evidence="1">
    <location>
        <begin position="701"/>
        <end position="713"/>
    </location>
</feature>
<evidence type="ECO:0000256" key="1">
    <source>
        <dbReference type="SAM" id="MobiDB-lite"/>
    </source>
</evidence>
<feature type="region of interest" description="Disordered" evidence="1">
    <location>
        <begin position="693"/>
        <end position="756"/>
    </location>
</feature>
<feature type="region of interest" description="Disordered" evidence="1">
    <location>
        <begin position="428"/>
        <end position="561"/>
    </location>
</feature>
<evidence type="ECO:0000313" key="3">
    <source>
        <dbReference type="Proteomes" id="UP000053411"/>
    </source>
</evidence>
<dbReference type="Proteomes" id="UP000053411">
    <property type="component" value="Unassembled WGS sequence"/>
</dbReference>
<feature type="compositionally biased region" description="Polar residues" evidence="1">
    <location>
        <begin position="484"/>
        <end position="493"/>
    </location>
</feature>
<feature type="compositionally biased region" description="Acidic residues" evidence="1">
    <location>
        <begin position="607"/>
        <end position="616"/>
    </location>
</feature>
<dbReference type="RefSeq" id="XP_016637135.1">
    <property type="nucleotide sequence ID" value="XM_016771996.1"/>
</dbReference>
<dbReference type="EMBL" id="KN848063">
    <property type="protein sequence ID" value="KIY03013.1"/>
    <property type="molecule type" value="Genomic_DNA"/>
</dbReference>
<protein>
    <submittedName>
        <fullName evidence="2">Uncharacterized protein</fullName>
    </submittedName>
</protein>
<feature type="compositionally biased region" description="Basic and acidic residues" evidence="1">
    <location>
        <begin position="840"/>
        <end position="857"/>
    </location>
</feature>
<dbReference type="AlphaFoldDB" id="A0A0D2KAG3"/>
<feature type="region of interest" description="Disordered" evidence="1">
    <location>
        <begin position="809"/>
        <end position="863"/>
    </location>
</feature>
<organism evidence="2 3">
    <name type="scientific">Fonsecaea multimorphosa CBS 102226</name>
    <dbReference type="NCBI Taxonomy" id="1442371"/>
    <lineage>
        <taxon>Eukaryota</taxon>
        <taxon>Fungi</taxon>
        <taxon>Dikarya</taxon>
        <taxon>Ascomycota</taxon>
        <taxon>Pezizomycotina</taxon>
        <taxon>Eurotiomycetes</taxon>
        <taxon>Chaetothyriomycetidae</taxon>
        <taxon>Chaetothyriales</taxon>
        <taxon>Herpotrichiellaceae</taxon>
        <taxon>Fonsecaea</taxon>
    </lineage>
</organism>
<feature type="compositionally biased region" description="Polar residues" evidence="1">
    <location>
        <begin position="740"/>
        <end position="754"/>
    </location>
</feature>
<reference evidence="2 3" key="1">
    <citation type="submission" date="2015-01" db="EMBL/GenBank/DDBJ databases">
        <title>The Genome Sequence of Fonsecaea multimorphosa CBS 102226.</title>
        <authorList>
            <consortium name="The Broad Institute Genomics Platform"/>
            <person name="Cuomo C."/>
            <person name="de Hoog S."/>
            <person name="Gorbushina A."/>
            <person name="Stielow B."/>
            <person name="Teixiera M."/>
            <person name="Abouelleil A."/>
            <person name="Chapman S.B."/>
            <person name="Priest M."/>
            <person name="Young S.K."/>
            <person name="Wortman J."/>
            <person name="Nusbaum C."/>
            <person name="Birren B."/>
        </authorList>
    </citation>
    <scope>NUCLEOTIDE SEQUENCE [LARGE SCALE GENOMIC DNA]</scope>
    <source>
        <strain evidence="2 3">CBS 102226</strain>
    </source>
</reference>
<feature type="compositionally biased region" description="Basic and acidic residues" evidence="1">
    <location>
        <begin position="445"/>
        <end position="460"/>
    </location>
</feature>
<feature type="compositionally biased region" description="Polar residues" evidence="1">
    <location>
        <begin position="537"/>
        <end position="550"/>
    </location>
</feature>